<gene>
    <name evidence="1" type="ORF">WAT24_08625</name>
</gene>
<accession>A0ABU8JBA9</accession>
<sequence length="74" mass="8429">MPRYRNLDGNSGVTRYELGADWIQVWFVNGEDYRYSAANVGMEHVLNMHALARAGKGLAGYISKHVHDDYDREA</sequence>
<dbReference type="RefSeq" id="WP_336807441.1">
    <property type="nucleotide sequence ID" value="NZ_JBBBNY010000004.1"/>
</dbReference>
<evidence type="ECO:0000313" key="2">
    <source>
        <dbReference type="Proteomes" id="UP001381174"/>
    </source>
</evidence>
<protein>
    <recommendedName>
        <fullName evidence="3">KTSC domain-containing protein</fullName>
    </recommendedName>
</protein>
<reference evidence="1 2" key="1">
    <citation type="journal article" date="2014" name="Int. J. Syst. Evol. Microbiol.">
        <title>Fulvimonas yonginensis sp. nov., isolated from greenhouse soil, and emended description of the genus Fulvimonas.</title>
        <authorList>
            <person name="Ahn J.H."/>
            <person name="Kim S.J."/>
            <person name="Weon H.Y."/>
            <person name="Hong S.B."/>
            <person name="Seok S.J."/>
            <person name="Kwon S.W."/>
        </authorList>
    </citation>
    <scope>NUCLEOTIDE SEQUENCE [LARGE SCALE GENOMIC DNA]</scope>
    <source>
        <strain evidence="1 2">KACC 16952</strain>
    </source>
</reference>
<evidence type="ECO:0000313" key="1">
    <source>
        <dbReference type="EMBL" id="MEI7036820.1"/>
    </source>
</evidence>
<evidence type="ECO:0008006" key="3">
    <source>
        <dbReference type="Google" id="ProtNLM"/>
    </source>
</evidence>
<comment type="caution">
    <text evidence="1">The sequence shown here is derived from an EMBL/GenBank/DDBJ whole genome shotgun (WGS) entry which is preliminary data.</text>
</comment>
<organism evidence="1 2">
    <name type="scientific">Fulvimonas yonginensis</name>
    <dbReference type="NCBI Taxonomy" id="1495200"/>
    <lineage>
        <taxon>Bacteria</taxon>
        <taxon>Pseudomonadati</taxon>
        <taxon>Pseudomonadota</taxon>
        <taxon>Gammaproteobacteria</taxon>
        <taxon>Lysobacterales</taxon>
        <taxon>Rhodanobacteraceae</taxon>
        <taxon>Fulvimonas</taxon>
    </lineage>
</organism>
<dbReference type="EMBL" id="JBBBNY010000004">
    <property type="protein sequence ID" value="MEI7036820.1"/>
    <property type="molecule type" value="Genomic_DNA"/>
</dbReference>
<name>A0ABU8JBA9_9GAMM</name>
<keyword evidence="2" id="KW-1185">Reference proteome</keyword>
<dbReference type="Proteomes" id="UP001381174">
    <property type="component" value="Unassembled WGS sequence"/>
</dbReference>
<proteinExistence type="predicted"/>